<dbReference type="Proteomes" id="UP000029341">
    <property type="component" value="Segment"/>
</dbReference>
<evidence type="ECO:0000313" key="1">
    <source>
        <dbReference type="EMBL" id="AIM50288.1"/>
    </source>
</evidence>
<organism evidence="1 2">
    <name type="scientific">Mycobacterium phage Vivaldi</name>
    <dbReference type="NCBI Taxonomy" id="1536599"/>
    <lineage>
        <taxon>Viruses</taxon>
        <taxon>Duplodnaviria</taxon>
        <taxon>Heunggongvirae</taxon>
        <taxon>Uroviricota</taxon>
        <taxon>Caudoviricetes</taxon>
        <taxon>Bclasvirinae</taxon>
        <taxon>Pegunavirus</taxon>
        <taxon>Pegunavirus soto</taxon>
    </lineage>
</organism>
<gene>
    <name evidence="1" type="ORF">PBI_VIVALDI_56</name>
</gene>
<sequence>MTAVDLDTARQLVGDGVPSTGALPASWWISTDADLIEAYDGWSTLAKLMEEKAERIKAGAS</sequence>
<proteinExistence type="predicted"/>
<reference evidence="1 2" key="1">
    <citation type="submission" date="2014-08" db="EMBL/GenBank/DDBJ databases">
        <authorList>
            <person name="Anderson A."/>
            <person name="Aqel S."/>
            <person name="Baker P."/>
            <person name="Bevacqua T."/>
            <person name="Brusnahan A."/>
            <person name="Capo G."/>
            <person name="Gotsatsenko M."/>
            <person name="Hutchinson C."/>
            <person name="Li A."/>
            <person name="Lloyd A."/>
            <person name="Moore T."/>
            <person name="Postolowski M."/>
            <person name="Skinner J."/>
            <person name="Spicer L."/>
            <person name="Statler B."/>
            <person name="Stimpfl J."/>
            <person name="Walton M."/>
            <person name="White H."/>
            <person name="Breitenberger C.A."/>
            <person name="Daniels C.J."/>
            <person name="Ball S.L."/>
            <person name="Serrano M.G."/>
            <person name="Buck G."/>
            <person name="Lee V."/>
            <person name="Wang Y."/>
            <person name="Carvalho R."/>
            <person name="Voegtly L."/>
            <person name="Shi R."/>
            <person name="Duckworth R."/>
            <person name="Johnson A."/>
            <person name="Loviza R."/>
            <person name="Walstead R."/>
            <person name="Shah Z."/>
            <person name="Kiflezghi M."/>
            <person name="Wade K."/>
            <person name="Anders K.R."/>
            <person name="Braun M.A."/>
            <person name="Delesalle V.A."/>
            <person name="Hughes L.E."/>
            <person name="Ware V.C."/>
            <person name="Bradley K.W."/>
            <person name="Barker L.P."/>
            <person name="Asai D.J."/>
            <person name="Bowman C.A."/>
            <person name="Russell D.A."/>
            <person name="Pope W.H."/>
            <person name="Jacobs-Sera D."/>
            <person name="Hendrix R.W."/>
            <person name="Hatfull G.F."/>
        </authorList>
    </citation>
    <scope>NUCLEOTIDE SEQUENCE [LARGE SCALE GENOMIC DNA]</scope>
</reference>
<name>A0A088FQ29_9CAUD</name>
<evidence type="ECO:0000313" key="2">
    <source>
        <dbReference type="Proteomes" id="UP000029341"/>
    </source>
</evidence>
<dbReference type="EMBL" id="KM347890">
    <property type="protein sequence ID" value="AIM50288.1"/>
    <property type="molecule type" value="Genomic_DNA"/>
</dbReference>
<accession>A0A088FQ29</accession>
<protein>
    <submittedName>
        <fullName evidence="1">Uncharacterized protein</fullName>
    </submittedName>
</protein>